<dbReference type="AlphaFoldDB" id="A0AA39T7E9"/>
<dbReference type="CDD" id="cd00303">
    <property type="entry name" value="retropepsin_like"/>
    <property type="match status" value="1"/>
</dbReference>
<dbReference type="InterPro" id="IPR016197">
    <property type="entry name" value="Chromo-like_dom_sf"/>
</dbReference>
<dbReference type="PANTHER" id="PTHR35046">
    <property type="entry name" value="ZINC KNUCKLE (CCHC-TYPE) FAMILY PROTEIN"/>
    <property type="match status" value="1"/>
</dbReference>
<dbReference type="EMBL" id="JAUESC010000003">
    <property type="protein sequence ID" value="KAK0601500.1"/>
    <property type="molecule type" value="Genomic_DNA"/>
</dbReference>
<dbReference type="Gene3D" id="2.40.70.10">
    <property type="entry name" value="Acid Proteases"/>
    <property type="match status" value="1"/>
</dbReference>
<dbReference type="SUPFAM" id="SSF54160">
    <property type="entry name" value="Chromo domain-like"/>
    <property type="match status" value="1"/>
</dbReference>
<reference evidence="2" key="1">
    <citation type="journal article" date="2022" name="Plant J.">
        <title>Strategies of tolerance reflected in two North American maple genomes.</title>
        <authorList>
            <person name="McEvoy S.L."/>
            <person name="Sezen U.U."/>
            <person name="Trouern-Trend A."/>
            <person name="McMahon S.M."/>
            <person name="Schaberg P.G."/>
            <person name="Yang J."/>
            <person name="Wegrzyn J.L."/>
            <person name="Swenson N.G."/>
        </authorList>
    </citation>
    <scope>NUCLEOTIDE SEQUENCE</scope>
    <source>
        <strain evidence="2">NS2018</strain>
    </source>
</reference>
<comment type="caution">
    <text evidence="2">The sequence shown here is derived from an EMBL/GenBank/DDBJ whole genome shotgun (WGS) entry which is preliminary data.</text>
</comment>
<dbReference type="PANTHER" id="PTHR35046:SF9">
    <property type="entry name" value="RNA-DIRECTED DNA POLYMERASE"/>
    <property type="match status" value="1"/>
</dbReference>
<evidence type="ECO:0000259" key="1">
    <source>
        <dbReference type="Pfam" id="PF24626"/>
    </source>
</evidence>
<keyword evidence="3" id="KW-1185">Reference proteome</keyword>
<feature type="domain" description="Tf2-1-like SH3-like" evidence="1">
    <location>
        <begin position="234"/>
        <end position="295"/>
    </location>
</feature>
<gene>
    <name evidence="2" type="ORF">LWI29_024852</name>
</gene>
<dbReference type="Proteomes" id="UP001168877">
    <property type="component" value="Unassembled WGS sequence"/>
</dbReference>
<proteinExistence type="predicted"/>
<dbReference type="InterPro" id="IPR056924">
    <property type="entry name" value="SH3_Tf2-1"/>
</dbReference>
<protein>
    <recommendedName>
        <fullName evidence="1">Tf2-1-like SH3-like domain-containing protein</fullName>
    </recommendedName>
</protein>
<reference evidence="2" key="2">
    <citation type="submission" date="2023-06" db="EMBL/GenBank/DDBJ databases">
        <authorList>
            <person name="Swenson N.G."/>
            <person name="Wegrzyn J.L."/>
            <person name="Mcevoy S.L."/>
        </authorList>
    </citation>
    <scope>NUCLEOTIDE SEQUENCE</scope>
    <source>
        <strain evidence="2">NS2018</strain>
        <tissue evidence="2">Leaf</tissue>
    </source>
</reference>
<dbReference type="Pfam" id="PF24626">
    <property type="entry name" value="SH3_Tf2-1"/>
    <property type="match status" value="1"/>
</dbReference>
<organism evidence="2 3">
    <name type="scientific">Acer saccharum</name>
    <name type="common">Sugar maple</name>
    <dbReference type="NCBI Taxonomy" id="4024"/>
    <lineage>
        <taxon>Eukaryota</taxon>
        <taxon>Viridiplantae</taxon>
        <taxon>Streptophyta</taxon>
        <taxon>Embryophyta</taxon>
        <taxon>Tracheophyta</taxon>
        <taxon>Spermatophyta</taxon>
        <taxon>Magnoliopsida</taxon>
        <taxon>eudicotyledons</taxon>
        <taxon>Gunneridae</taxon>
        <taxon>Pentapetalae</taxon>
        <taxon>rosids</taxon>
        <taxon>malvids</taxon>
        <taxon>Sapindales</taxon>
        <taxon>Sapindaceae</taxon>
        <taxon>Hippocastanoideae</taxon>
        <taxon>Acereae</taxon>
        <taxon>Acer</taxon>
    </lineage>
</organism>
<sequence>MNVISKAVVERLDLPQQPHPTPYRVSWINDTSTVPVQHRCLVKFSLGANYSDEVWCDVLPMTVCHLLLGRPWLYDRRVLYNGYENSYSFIFQKRKITLQPFPIADFGPHYDDKSQKVQKVTNSVLTLRQVDRELQARFESMKEQYALDSNFKDIWYSLQNTTTPNHAGFTLKDGYLTKHSRQLPLPTNVSEARLDFFSHMSTLHDDIRRKIATNTADYAAHANKKKRDVQFSVGEMVLIRLRFERFPPGSFPKLHARRAGPFPILKKLGPNAYLVDLPSDYGFSPIFSVEDLTKFEGMDELDIRPSDSTPRVPLVPQTRDAINAILDHQFVSTRRGGYYKFLARWATKPISKAVWLQAPEVQRLHPELLNNYLQQHLPESNSKGGGN</sequence>
<accession>A0AA39T7E9</accession>
<dbReference type="InterPro" id="IPR021109">
    <property type="entry name" value="Peptidase_aspartic_dom_sf"/>
</dbReference>
<evidence type="ECO:0000313" key="2">
    <source>
        <dbReference type="EMBL" id="KAK0601500.1"/>
    </source>
</evidence>
<evidence type="ECO:0000313" key="3">
    <source>
        <dbReference type="Proteomes" id="UP001168877"/>
    </source>
</evidence>
<name>A0AA39T7E9_ACESA</name>